<organism evidence="6 7">
    <name type="scientific">Natronorubrum sediminis</name>
    <dbReference type="NCBI Taxonomy" id="640943"/>
    <lineage>
        <taxon>Archaea</taxon>
        <taxon>Methanobacteriati</taxon>
        <taxon>Methanobacteriota</taxon>
        <taxon>Stenosarchaea group</taxon>
        <taxon>Halobacteria</taxon>
        <taxon>Halobacteriales</taxon>
        <taxon>Natrialbaceae</taxon>
        <taxon>Natronorubrum</taxon>
    </lineage>
</organism>
<evidence type="ECO:0000256" key="3">
    <source>
        <dbReference type="ARBA" id="ARBA00022827"/>
    </source>
</evidence>
<protein>
    <submittedName>
        <fullName evidence="6">Tricarballylate dehydrogenase</fullName>
    </submittedName>
</protein>
<dbReference type="Pfam" id="PF00890">
    <property type="entry name" value="FAD_binding_2"/>
    <property type="match status" value="1"/>
</dbReference>
<dbReference type="OrthoDB" id="205890at2157"/>
<name>A0A1H6FU01_9EURY</name>
<evidence type="ECO:0000256" key="4">
    <source>
        <dbReference type="ARBA" id="ARBA00023002"/>
    </source>
</evidence>
<dbReference type="PANTHER" id="PTHR43400:SF7">
    <property type="entry name" value="FAD-DEPENDENT OXIDOREDUCTASE 2 FAD BINDING DOMAIN-CONTAINING PROTEIN"/>
    <property type="match status" value="1"/>
</dbReference>
<dbReference type="PRINTS" id="PR00368">
    <property type="entry name" value="FADPNR"/>
</dbReference>
<dbReference type="SUPFAM" id="SSF56425">
    <property type="entry name" value="Succinate dehydrogenase/fumarate reductase flavoprotein, catalytic domain"/>
    <property type="match status" value="1"/>
</dbReference>
<keyword evidence="4" id="KW-0560">Oxidoreductase</keyword>
<evidence type="ECO:0000256" key="2">
    <source>
        <dbReference type="ARBA" id="ARBA00022630"/>
    </source>
</evidence>
<keyword evidence="3" id="KW-0274">FAD</keyword>
<dbReference type="AlphaFoldDB" id="A0A1H6FU01"/>
<evidence type="ECO:0000256" key="1">
    <source>
        <dbReference type="ARBA" id="ARBA00001974"/>
    </source>
</evidence>
<dbReference type="PANTHER" id="PTHR43400">
    <property type="entry name" value="FUMARATE REDUCTASE"/>
    <property type="match status" value="1"/>
</dbReference>
<dbReference type="InterPro" id="IPR050315">
    <property type="entry name" value="FAD-oxidoreductase_2"/>
</dbReference>
<dbReference type="SUPFAM" id="SSF51905">
    <property type="entry name" value="FAD/NAD(P)-binding domain"/>
    <property type="match status" value="1"/>
</dbReference>
<dbReference type="Gene3D" id="3.90.700.10">
    <property type="entry name" value="Succinate dehydrogenase/fumarate reductase flavoprotein, catalytic domain"/>
    <property type="match status" value="1"/>
</dbReference>
<comment type="cofactor">
    <cofactor evidence="1">
        <name>FAD</name>
        <dbReference type="ChEBI" id="CHEBI:57692"/>
    </cofactor>
</comment>
<keyword evidence="7" id="KW-1185">Reference proteome</keyword>
<gene>
    <name evidence="6" type="ORF">SAMN04487967_1397</name>
</gene>
<dbReference type="EMBL" id="FNWL01000001">
    <property type="protein sequence ID" value="SEH13473.1"/>
    <property type="molecule type" value="Genomic_DNA"/>
</dbReference>
<evidence type="ECO:0000259" key="5">
    <source>
        <dbReference type="Pfam" id="PF00890"/>
    </source>
</evidence>
<reference evidence="7" key="1">
    <citation type="submission" date="2016-10" db="EMBL/GenBank/DDBJ databases">
        <authorList>
            <person name="Varghese N."/>
            <person name="Submissions S."/>
        </authorList>
    </citation>
    <scope>NUCLEOTIDE SEQUENCE [LARGE SCALE GENOMIC DNA]</scope>
    <source>
        <strain evidence="7">CGMCC 1.8981</strain>
    </source>
</reference>
<proteinExistence type="predicted"/>
<accession>A0A1H6FU01</accession>
<dbReference type="InterPro" id="IPR027477">
    <property type="entry name" value="Succ_DH/fumarate_Rdtase_cat_sf"/>
</dbReference>
<dbReference type="InterPro" id="IPR003953">
    <property type="entry name" value="FAD-dep_OxRdtase_2_FAD-bd"/>
</dbReference>
<evidence type="ECO:0000313" key="6">
    <source>
        <dbReference type="EMBL" id="SEH13473.1"/>
    </source>
</evidence>
<evidence type="ECO:0000313" key="7">
    <source>
        <dbReference type="Proteomes" id="UP000199112"/>
    </source>
</evidence>
<dbReference type="Gene3D" id="3.50.50.60">
    <property type="entry name" value="FAD/NAD(P)-binding domain"/>
    <property type="match status" value="1"/>
</dbReference>
<dbReference type="GO" id="GO:0016491">
    <property type="term" value="F:oxidoreductase activity"/>
    <property type="evidence" value="ECO:0007669"/>
    <property type="project" value="UniProtKB-KW"/>
</dbReference>
<dbReference type="InterPro" id="IPR036188">
    <property type="entry name" value="FAD/NAD-bd_sf"/>
</dbReference>
<dbReference type="RefSeq" id="WP_090506280.1">
    <property type="nucleotide sequence ID" value="NZ_FNWL01000001.1"/>
</dbReference>
<keyword evidence="2" id="KW-0285">Flavoprotein</keyword>
<dbReference type="NCBIfam" id="NF006130">
    <property type="entry name" value="PRK08274.1"/>
    <property type="match status" value="1"/>
</dbReference>
<sequence>MAPMDQEAYDVVIVGCGIAGLTAGLRATEQDYSVAILEKAPKANRGGHTRFTESFRIPTADIDLEDVEFNVEDYSSADFYSDIMNVTHYRADDDLASVVTSEAASMFEWLTGHGLEWEYDAPHPGYTAGRVWLDGAEMIADIVDVLEAEGVDIFYRADARGVLRADDGSVSGVEAFVDGQRTEFSADATILAAGDYGSSTEKRTRYYGPGYGNMKVRGSRYNTGEVIEAAMDVGAKSAGEFGDAHMALIDAGSPDVEGGITRIDGYQYGLILNHDGERFVDEGQDARAHTYAKFGRRIFEQPHHEAFIVVDSTVVDDVAHMGPSRAIQADSLEGLVRRLDIANVERAVETIRAYNEACDPDASDRYDPNVLDGNATDGLELPKSNWALPLEEPPYTGYPVTGGMTFGFGGVAITPDAEVLDTTDTVIPGLYAAGNVTGGLFYNNYPGGTGLTNAAVFGKVAAESVAEYLES</sequence>
<feature type="domain" description="FAD-dependent oxidoreductase 2 FAD-binding" evidence="5">
    <location>
        <begin position="10"/>
        <end position="448"/>
    </location>
</feature>
<dbReference type="Proteomes" id="UP000199112">
    <property type="component" value="Unassembled WGS sequence"/>
</dbReference>